<dbReference type="InterPro" id="IPR050466">
    <property type="entry name" value="Carboxylest/Gibb_receptor"/>
</dbReference>
<organism evidence="4 5">
    <name type="scientific">Apostasia shenzhenica</name>
    <dbReference type="NCBI Taxonomy" id="1088818"/>
    <lineage>
        <taxon>Eukaryota</taxon>
        <taxon>Viridiplantae</taxon>
        <taxon>Streptophyta</taxon>
        <taxon>Embryophyta</taxon>
        <taxon>Tracheophyta</taxon>
        <taxon>Spermatophyta</taxon>
        <taxon>Magnoliopsida</taxon>
        <taxon>Liliopsida</taxon>
        <taxon>Asparagales</taxon>
        <taxon>Orchidaceae</taxon>
        <taxon>Apostasioideae</taxon>
        <taxon>Apostasia</taxon>
    </lineage>
</organism>
<evidence type="ECO:0000256" key="2">
    <source>
        <dbReference type="SAM" id="MobiDB-lite"/>
    </source>
</evidence>
<dbReference type="GO" id="GO:0033987">
    <property type="term" value="F:2-hydroxyisoflavanone dehydratase activity"/>
    <property type="evidence" value="ECO:0007669"/>
    <property type="project" value="UniProtKB-EC"/>
</dbReference>
<dbReference type="GO" id="GO:0016787">
    <property type="term" value="F:hydrolase activity"/>
    <property type="evidence" value="ECO:0007669"/>
    <property type="project" value="InterPro"/>
</dbReference>
<keyword evidence="4" id="KW-0456">Lyase</keyword>
<accession>A0A2I0AIH9</accession>
<keyword evidence="5" id="KW-1185">Reference proteome</keyword>
<dbReference type="AlphaFoldDB" id="A0A2I0AIH9"/>
<gene>
    <name evidence="4" type="primary">CXE3</name>
    <name evidence="4" type="ORF">AXF42_Ash003978</name>
</gene>
<protein>
    <submittedName>
        <fullName evidence="4">Putative carboxylesterase 3</fullName>
        <ecNumber evidence="4">4.2.1.105</ecNumber>
    </submittedName>
</protein>
<name>A0A2I0AIH9_9ASPA</name>
<dbReference type="InterPro" id="IPR033140">
    <property type="entry name" value="Lipase_GDXG_put_SER_AS"/>
</dbReference>
<reference evidence="4 5" key="1">
    <citation type="journal article" date="2017" name="Nature">
        <title>The Apostasia genome and the evolution of orchids.</title>
        <authorList>
            <person name="Zhang G.Q."/>
            <person name="Liu K.W."/>
            <person name="Li Z."/>
            <person name="Lohaus R."/>
            <person name="Hsiao Y.Y."/>
            <person name="Niu S.C."/>
            <person name="Wang J.Y."/>
            <person name="Lin Y.C."/>
            <person name="Xu Q."/>
            <person name="Chen L.J."/>
            <person name="Yoshida K."/>
            <person name="Fujiwara S."/>
            <person name="Wang Z.W."/>
            <person name="Zhang Y.Q."/>
            <person name="Mitsuda N."/>
            <person name="Wang M."/>
            <person name="Liu G.H."/>
            <person name="Pecoraro L."/>
            <person name="Huang H.X."/>
            <person name="Xiao X.J."/>
            <person name="Lin M."/>
            <person name="Wu X.Y."/>
            <person name="Wu W.L."/>
            <person name="Chen Y.Y."/>
            <person name="Chang S.B."/>
            <person name="Sakamoto S."/>
            <person name="Ohme-Takagi M."/>
            <person name="Yagi M."/>
            <person name="Zeng S.J."/>
            <person name="Shen C.Y."/>
            <person name="Yeh C.M."/>
            <person name="Luo Y.B."/>
            <person name="Tsai W.C."/>
            <person name="Van de Peer Y."/>
            <person name="Liu Z.J."/>
        </authorList>
    </citation>
    <scope>NUCLEOTIDE SEQUENCE [LARGE SCALE GENOMIC DNA]</scope>
    <source>
        <strain evidence="5">cv. Shenzhen</strain>
        <tissue evidence="4">Stem</tissue>
    </source>
</reference>
<dbReference type="PANTHER" id="PTHR23024:SF577">
    <property type="entry name" value="CARBOXYLESTERASE 2-RELATED"/>
    <property type="match status" value="1"/>
</dbReference>
<evidence type="ECO:0000313" key="5">
    <source>
        <dbReference type="Proteomes" id="UP000236161"/>
    </source>
</evidence>
<dbReference type="PANTHER" id="PTHR23024">
    <property type="entry name" value="ARYLACETAMIDE DEACETYLASE"/>
    <property type="match status" value="1"/>
</dbReference>
<evidence type="ECO:0000259" key="3">
    <source>
        <dbReference type="Pfam" id="PF07859"/>
    </source>
</evidence>
<evidence type="ECO:0000256" key="1">
    <source>
        <dbReference type="PROSITE-ProRule" id="PRU10038"/>
    </source>
</evidence>
<proteinExistence type="predicted"/>
<dbReference type="EMBL" id="KZ451980">
    <property type="protein sequence ID" value="PKA55340.1"/>
    <property type="molecule type" value="Genomic_DNA"/>
</dbReference>
<dbReference type="SUPFAM" id="SSF53474">
    <property type="entry name" value="alpha/beta-Hydrolases"/>
    <property type="match status" value="1"/>
</dbReference>
<feature type="active site" evidence="1">
    <location>
        <position position="177"/>
    </location>
</feature>
<feature type="domain" description="Alpha/beta hydrolase fold-3" evidence="3">
    <location>
        <begin position="92"/>
        <end position="313"/>
    </location>
</feature>
<dbReference type="PROSITE" id="PS01174">
    <property type="entry name" value="LIPASE_GDXG_SER"/>
    <property type="match status" value="1"/>
</dbReference>
<dbReference type="InterPro" id="IPR013094">
    <property type="entry name" value="AB_hydrolase_3"/>
</dbReference>
<dbReference type="Proteomes" id="UP000236161">
    <property type="component" value="Unassembled WGS sequence"/>
</dbReference>
<feature type="region of interest" description="Disordered" evidence="2">
    <location>
        <begin position="342"/>
        <end position="369"/>
    </location>
</feature>
<dbReference type="Gene3D" id="3.40.50.1820">
    <property type="entry name" value="alpha/beta hydrolase"/>
    <property type="match status" value="1"/>
</dbReference>
<dbReference type="Pfam" id="PF07859">
    <property type="entry name" value="Abhydrolase_3"/>
    <property type="match status" value="1"/>
</dbReference>
<dbReference type="STRING" id="1088818.A0A2I0AIH9"/>
<dbReference type="EC" id="4.2.1.105" evidence="4"/>
<evidence type="ECO:0000313" key="4">
    <source>
        <dbReference type="EMBL" id="PKA55340.1"/>
    </source>
</evidence>
<dbReference type="InterPro" id="IPR029058">
    <property type="entry name" value="AB_hydrolase_fold"/>
</dbReference>
<sequence length="369" mass="40259">MGRASSTVAAVAPAMTAGSDDSVLVEIPMFVRIYRSGRIERLHGQDFVPAAVDSATGVSSKDVTFNSVHGLSTRLYLPPISAVSARKKLPVVVYYHGGAFCTGSPFSSVYHNYLNSLVDNAGVLAVSVEYRLAPEHPLPAAFEDSWEALRWVMTSADREPWLAEYGDLSRVFLAGDSCGGNIAHQMGMKLGELGKKVEGLAIVQPFFWGKERIGREKIVEAGDHKVMPMAIDELILRLLLPGTQKGLDDPWINPTAAGAASMAGLGCRRLLLCVAEMDLGRDRGVLYYEKLVSSGWGGEAEILESKGARHGFQLHRCRSDQVAGQLMQRMVRFFAAKTKKGDSLPRQHSWGKRTVSDEKARATNLRAKL</sequence>
<dbReference type="OrthoDB" id="408631at2759"/>